<evidence type="ECO:0000256" key="7">
    <source>
        <dbReference type="ARBA" id="ARBA00022782"/>
    </source>
</evidence>
<organism evidence="11 12">
    <name type="scientific">Handroanthus impetiginosus</name>
    <dbReference type="NCBI Taxonomy" id="429701"/>
    <lineage>
        <taxon>Eukaryota</taxon>
        <taxon>Viridiplantae</taxon>
        <taxon>Streptophyta</taxon>
        <taxon>Embryophyta</taxon>
        <taxon>Tracheophyta</taxon>
        <taxon>Spermatophyta</taxon>
        <taxon>Magnoliopsida</taxon>
        <taxon>eudicotyledons</taxon>
        <taxon>Gunneridae</taxon>
        <taxon>Pentapetalae</taxon>
        <taxon>asterids</taxon>
        <taxon>lamiids</taxon>
        <taxon>Lamiales</taxon>
        <taxon>Bignoniaceae</taxon>
        <taxon>Crescentiina</taxon>
        <taxon>Tabebuia alliance</taxon>
        <taxon>Handroanthus</taxon>
    </lineage>
</organism>
<evidence type="ECO:0000313" key="11">
    <source>
        <dbReference type="EMBL" id="PIN21101.1"/>
    </source>
</evidence>
<keyword evidence="8 9" id="KW-0339">Growth factor</keyword>
<evidence type="ECO:0000256" key="4">
    <source>
        <dbReference type="ARBA" id="ARBA00022525"/>
    </source>
</evidence>
<dbReference type="AlphaFoldDB" id="A0A2G9HUB3"/>
<sequence length="74" mass="8580">MRSKIDSNEMGRVENSEDDDNRLECSGRNAEVEDMGVEEASCEGVGNEEYLMRRTLTAHIDYIYTQDHPKHKHH</sequence>
<dbReference type="GO" id="GO:0008083">
    <property type="term" value="F:growth factor activity"/>
    <property type="evidence" value="ECO:0007669"/>
    <property type="project" value="UniProtKB-UniRule"/>
</dbReference>
<proteinExistence type="inferred from homology"/>
<keyword evidence="12" id="KW-1185">Reference proteome</keyword>
<evidence type="ECO:0000256" key="3">
    <source>
        <dbReference type="ARBA" id="ARBA00022473"/>
    </source>
</evidence>
<comment type="caution">
    <text evidence="11">The sequence shown here is derived from an EMBL/GenBank/DDBJ whole genome shotgun (WGS) entry which is preliminary data.</text>
</comment>
<dbReference type="OrthoDB" id="1858282at2759"/>
<reference evidence="12" key="1">
    <citation type="journal article" date="2018" name="Gigascience">
        <title>Genome assembly of the Pink Ipe (Handroanthus impetiginosus, Bignoniaceae), a highly valued, ecologically keystone Neotropical timber forest tree.</title>
        <authorList>
            <person name="Silva-Junior O.B."/>
            <person name="Grattapaglia D."/>
            <person name="Novaes E."/>
            <person name="Collevatti R.G."/>
        </authorList>
    </citation>
    <scope>NUCLEOTIDE SEQUENCE [LARGE SCALE GENOMIC DNA]</scope>
    <source>
        <strain evidence="12">cv. UFG-1</strain>
    </source>
</reference>
<accession>A0A2G9HUB3</accession>
<comment type="PTM">
    <text evidence="9">PSK-alpha is produced by endopeptidase digestion. PSK-beta is produced from PSK-alpha by exopeptidase digestion.</text>
</comment>
<evidence type="ECO:0000256" key="10">
    <source>
        <dbReference type="SAM" id="MobiDB-lite"/>
    </source>
</evidence>
<dbReference type="GO" id="GO:0008283">
    <property type="term" value="P:cell population proliferation"/>
    <property type="evidence" value="ECO:0007669"/>
    <property type="project" value="UniProtKB-UniRule"/>
</dbReference>
<name>A0A2G9HUB3_9LAMI</name>
<protein>
    <recommendedName>
        <fullName evidence="9">Phytosulfokine</fullName>
    </recommendedName>
    <component>
        <recommendedName>
            <fullName evidence="9">Phytosulfokine-alpha</fullName>
            <shortName evidence="9">PSK-alpha</shortName>
            <shortName evidence="9">Phytosulfokine-a</shortName>
        </recommendedName>
    </component>
    <component>
        <recommendedName>
            <fullName evidence="9">Phytosulfokine-beta</fullName>
            <shortName evidence="9">PSK-beta</shortName>
            <shortName evidence="9">Phytosulfokine-b</shortName>
        </recommendedName>
    </component>
</protein>
<keyword evidence="7 9" id="KW-0221">Differentiation</keyword>
<keyword evidence="5 9" id="KW-0765">Sulfation</keyword>
<feature type="compositionally biased region" description="Basic and acidic residues" evidence="10">
    <location>
        <begin position="1"/>
        <end position="15"/>
    </location>
</feature>
<comment type="function">
    <text evidence="9">Promotes plant cell differentiation, organogenesis and somatic embryogenesis as well as cell proliferation.</text>
</comment>
<dbReference type="GO" id="GO:0030154">
    <property type="term" value="P:cell differentiation"/>
    <property type="evidence" value="ECO:0007669"/>
    <property type="project" value="UniProtKB-UniRule"/>
</dbReference>
<dbReference type="PANTHER" id="PTHR33285">
    <property type="entry name" value="PHYTOSULFOKINES 3"/>
    <property type="match status" value="1"/>
</dbReference>
<comment type="subcellular location">
    <subcellularLocation>
        <location evidence="1 9">Secreted</location>
    </subcellularLocation>
</comment>
<feature type="region of interest" description="Disordered" evidence="10">
    <location>
        <begin position="1"/>
        <end position="28"/>
    </location>
</feature>
<keyword evidence="4 9" id="KW-0964">Secreted</keyword>
<dbReference type="Pfam" id="PF06404">
    <property type="entry name" value="PSK"/>
    <property type="match status" value="1"/>
</dbReference>
<dbReference type="PANTHER" id="PTHR33285:SF55">
    <property type="entry name" value="PHYTOSULFOKINES 3"/>
    <property type="match status" value="1"/>
</dbReference>
<dbReference type="EMBL" id="NKXS01001002">
    <property type="protein sequence ID" value="PIN21101.1"/>
    <property type="molecule type" value="Genomic_DNA"/>
</dbReference>
<evidence type="ECO:0000256" key="2">
    <source>
        <dbReference type="ARBA" id="ARBA00010781"/>
    </source>
</evidence>
<keyword evidence="6 9" id="KW-0732">Signal</keyword>
<evidence type="ECO:0000256" key="8">
    <source>
        <dbReference type="ARBA" id="ARBA00023030"/>
    </source>
</evidence>
<dbReference type="InterPro" id="IPR009438">
    <property type="entry name" value="Phytosulfokine"/>
</dbReference>
<evidence type="ECO:0000256" key="6">
    <source>
        <dbReference type="ARBA" id="ARBA00022729"/>
    </source>
</evidence>
<keyword evidence="3 9" id="KW-0217">Developmental protein</keyword>
<comment type="PTM">
    <text evidence="9">Sulfation is important for activity and for the binding to a putative membrane receptor.</text>
</comment>
<dbReference type="GO" id="GO:0005576">
    <property type="term" value="C:extracellular region"/>
    <property type="evidence" value="ECO:0007669"/>
    <property type="project" value="UniProtKB-SubCell"/>
</dbReference>
<evidence type="ECO:0000256" key="9">
    <source>
        <dbReference type="RuleBase" id="RU368031"/>
    </source>
</evidence>
<comment type="similarity">
    <text evidence="2 9">Belongs to the phytosulfokine family.</text>
</comment>
<evidence type="ECO:0000313" key="12">
    <source>
        <dbReference type="Proteomes" id="UP000231279"/>
    </source>
</evidence>
<gene>
    <name evidence="11" type="ORF">CDL12_06202</name>
</gene>
<evidence type="ECO:0000256" key="5">
    <source>
        <dbReference type="ARBA" id="ARBA00022641"/>
    </source>
</evidence>
<dbReference type="Proteomes" id="UP000231279">
    <property type="component" value="Unassembled WGS sequence"/>
</dbReference>
<evidence type="ECO:0000256" key="1">
    <source>
        <dbReference type="ARBA" id="ARBA00004613"/>
    </source>
</evidence>